<evidence type="ECO:0000256" key="1">
    <source>
        <dbReference type="ARBA" id="ARBA00006817"/>
    </source>
</evidence>
<dbReference type="Gene3D" id="3.30.530.20">
    <property type="match status" value="2"/>
</dbReference>
<dbReference type="SUPFAM" id="SSF55961">
    <property type="entry name" value="Bet v1-like"/>
    <property type="match status" value="2"/>
</dbReference>
<protein>
    <submittedName>
        <fullName evidence="3">Uncharacterized conserved protein YndB, AHSA1/START domain</fullName>
    </submittedName>
</protein>
<dbReference type="EMBL" id="FXTC01000005">
    <property type="protein sequence ID" value="SMO70567.1"/>
    <property type="molecule type" value="Genomic_DNA"/>
</dbReference>
<evidence type="ECO:0000313" key="4">
    <source>
        <dbReference type="Proteomes" id="UP000316916"/>
    </source>
</evidence>
<sequence>MNTKNKYKIMKSQDFTTSITIDASPQQVFDAVNNVRGWWSENIEGSTSVLNSEFAYHYRNVHRCRIKITEMQPNTRVVWHVLDNDFNFIEDKTEWVDTHIVFDIHEKEGKTELTFTHQGLVPEGECYEVCHDAWTHYIQDSLKSLITTGQGKATPKEDFVVPDHKEEHTDTKSIYHKLLITVPVEKVYEAITTREGLAGWWTPDTEAKAEVGSILRFGFGPDYFKNMEVMDLKPYSLVKWRCIKGFEDWVGTTLTFELEPHKKGCILLFHHDGWKSYNSEFASCSFDWALFFRSLKSLCETGKGFPYPEFDKIN</sequence>
<dbReference type="AlphaFoldDB" id="A0A521DFS0"/>
<name>A0A521DFS0_9FLAO</name>
<gene>
    <name evidence="3" type="ORF">SAMN06265171_10576</name>
</gene>
<accession>A0A521DFS0</accession>
<evidence type="ECO:0000313" key="3">
    <source>
        <dbReference type="EMBL" id="SMO70567.1"/>
    </source>
</evidence>
<dbReference type="InterPro" id="IPR023393">
    <property type="entry name" value="START-like_dom_sf"/>
</dbReference>
<feature type="domain" description="Activator of Hsp90 ATPase homologue 1/2-like C-terminal" evidence="2">
    <location>
        <begin position="182"/>
        <end position="299"/>
    </location>
</feature>
<dbReference type="Pfam" id="PF08327">
    <property type="entry name" value="AHSA1"/>
    <property type="match status" value="2"/>
</dbReference>
<dbReference type="RefSeq" id="WP_228451550.1">
    <property type="nucleotide sequence ID" value="NZ_FXTC01000005.1"/>
</dbReference>
<dbReference type="Proteomes" id="UP000316916">
    <property type="component" value="Unassembled WGS sequence"/>
</dbReference>
<evidence type="ECO:0000259" key="2">
    <source>
        <dbReference type="Pfam" id="PF08327"/>
    </source>
</evidence>
<feature type="domain" description="Activator of Hsp90 ATPase homologue 1/2-like C-terminal" evidence="2">
    <location>
        <begin position="22"/>
        <end position="146"/>
    </location>
</feature>
<organism evidence="3 4">
    <name type="scientific">Chryseobacterium rhizoplanae</name>
    <dbReference type="NCBI Taxonomy" id="1609531"/>
    <lineage>
        <taxon>Bacteria</taxon>
        <taxon>Pseudomonadati</taxon>
        <taxon>Bacteroidota</taxon>
        <taxon>Flavobacteriia</taxon>
        <taxon>Flavobacteriales</taxon>
        <taxon>Weeksellaceae</taxon>
        <taxon>Chryseobacterium group</taxon>
        <taxon>Chryseobacterium</taxon>
    </lineage>
</organism>
<proteinExistence type="inferred from homology"/>
<keyword evidence="4" id="KW-1185">Reference proteome</keyword>
<reference evidence="3 4" key="1">
    <citation type="submission" date="2017-05" db="EMBL/GenBank/DDBJ databases">
        <authorList>
            <person name="Varghese N."/>
            <person name="Submissions S."/>
        </authorList>
    </citation>
    <scope>NUCLEOTIDE SEQUENCE [LARGE SCALE GENOMIC DNA]</scope>
    <source>
        <strain evidence="3 4">DSM 29371</strain>
    </source>
</reference>
<comment type="similarity">
    <text evidence="1">Belongs to the AHA1 family.</text>
</comment>
<dbReference type="InterPro" id="IPR013538">
    <property type="entry name" value="ASHA1/2-like_C"/>
</dbReference>
<dbReference type="CDD" id="cd07814">
    <property type="entry name" value="SRPBCC_CalC_Aha1-like"/>
    <property type="match status" value="2"/>
</dbReference>